<sequence length="81" mass="8784">MDHPAQAGWVMLNSSDANEHRDDPPCGEPSVSPRRGYGGIDIANLYGFVSKTPAALHDQDDRSGLTTMRTLPRFAPTMTSP</sequence>
<feature type="region of interest" description="Disordered" evidence="1">
    <location>
        <begin position="1"/>
        <end position="35"/>
    </location>
</feature>
<evidence type="ECO:0000313" key="2">
    <source>
        <dbReference type="EMBL" id="EUA32561.1"/>
    </source>
</evidence>
<accession>X8AN34</accession>
<name>X8AN34_MYCXE</name>
<dbReference type="AlphaFoldDB" id="X8AN34"/>
<gene>
    <name evidence="2" type="ORF">I553_3560</name>
</gene>
<protein>
    <submittedName>
        <fullName evidence="2">Uncharacterized protein</fullName>
    </submittedName>
</protein>
<evidence type="ECO:0000256" key="1">
    <source>
        <dbReference type="SAM" id="MobiDB-lite"/>
    </source>
</evidence>
<organism evidence="2">
    <name type="scientific">Mycobacterium xenopi 4042</name>
    <dbReference type="NCBI Taxonomy" id="1299334"/>
    <lineage>
        <taxon>Bacteria</taxon>
        <taxon>Bacillati</taxon>
        <taxon>Actinomycetota</taxon>
        <taxon>Actinomycetes</taxon>
        <taxon>Mycobacteriales</taxon>
        <taxon>Mycobacteriaceae</taxon>
        <taxon>Mycobacterium</taxon>
    </lineage>
</organism>
<dbReference type="PATRIC" id="fig|1299334.3.peg.5684"/>
<feature type="region of interest" description="Disordered" evidence="1">
    <location>
        <begin position="57"/>
        <end position="81"/>
    </location>
</feature>
<reference evidence="2" key="1">
    <citation type="submission" date="2014-01" db="EMBL/GenBank/DDBJ databases">
        <authorList>
            <person name="Brown-Elliot B."/>
            <person name="Wallace R."/>
            <person name="Lenaerts A."/>
            <person name="Ordway D."/>
            <person name="DeGroote M.A."/>
            <person name="Parker T."/>
            <person name="Sizemore C."/>
            <person name="Tallon L.J."/>
            <person name="Sadzewicz L.K."/>
            <person name="Sengamalay N."/>
            <person name="Fraser C.M."/>
            <person name="Hine E."/>
            <person name="Shefchek K.A."/>
            <person name="Das S.P."/>
            <person name="Tettelin H."/>
        </authorList>
    </citation>
    <scope>NUCLEOTIDE SEQUENCE [LARGE SCALE GENOMIC DNA]</scope>
    <source>
        <strain evidence="2">4042</strain>
    </source>
</reference>
<dbReference type="EMBL" id="JAOB01000054">
    <property type="protein sequence ID" value="EUA32561.1"/>
    <property type="molecule type" value="Genomic_DNA"/>
</dbReference>
<proteinExistence type="predicted"/>
<dbReference type="Pfam" id="PF07799">
    <property type="entry name" value="DUF1643"/>
    <property type="match status" value="1"/>
</dbReference>
<comment type="caution">
    <text evidence="2">The sequence shown here is derived from an EMBL/GenBank/DDBJ whole genome shotgun (WGS) entry which is preliminary data.</text>
</comment>
<dbReference type="InterPro" id="IPR012441">
    <property type="entry name" value="DUF1643"/>
</dbReference>